<evidence type="ECO:0000313" key="1">
    <source>
        <dbReference type="EMBL" id="BCL40876.1"/>
    </source>
</evidence>
<evidence type="ECO:0000313" key="2">
    <source>
        <dbReference type="Proteomes" id="UP000595858"/>
    </source>
</evidence>
<dbReference type="AlphaFoldDB" id="A0AAU9BF15"/>
<gene>
    <name evidence="1" type="ORF">OIPHN260_03780</name>
</gene>
<dbReference type="Proteomes" id="UP000595858">
    <property type="component" value="Chromosome"/>
</dbReference>
<sequence length="109" mass="12465">MISEKVMIIDKEYALVDATARLNTDLRDYEYEINNAAIITFGNDLIEVIVYQFSFVISIRAEGEKIKHGLLVNFGKNIARQVSSLCASAMRVYPNEKHKPSRQLFHCIN</sequence>
<organism evidence="1 2">
    <name type="scientific">Enterobacter roggenkampii</name>
    <dbReference type="NCBI Taxonomy" id="1812935"/>
    <lineage>
        <taxon>Bacteria</taxon>
        <taxon>Pseudomonadati</taxon>
        <taxon>Pseudomonadota</taxon>
        <taxon>Gammaproteobacteria</taxon>
        <taxon>Enterobacterales</taxon>
        <taxon>Enterobacteriaceae</taxon>
        <taxon>Enterobacter</taxon>
        <taxon>Enterobacter cloacae complex</taxon>
    </lineage>
</organism>
<accession>A0AAU9BF15</accession>
<dbReference type="EMBL" id="AP023447">
    <property type="protein sequence ID" value="BCL40876.1"/>
    <property type="molecule type" value="Genomic_DNA"/>
</dbReference>
<protein>
    <submittedName>
        <fullName evidence="1">Uncharacterized protein</fullName>
    </submittedName>
</protein>
<name>A0AAU9BF15_9ENTR</name>
<reference evidence="1" key="1">
    <citation type="journal article" date="2020" name="J Glob Antimicrob Resist">
        <title>Genomic characterization of clinical Enterobacter roggenkampii co-harboring blaIMP-1- and blaGES-5-encoding IncP6 and mcr-9-encoding IncHI2 plasmids isolated in Japan.</title>
        <authorList>
            <person name="Umeda K."/>
            <person name="Nakamura H."/>
            <person name="Fukuda A."/>
            <person name="Matsumoto Y."/>
            <person name="Motooka D."/>
            <person name="Nakamura S."/>
            <person name="Yasui Y."/>
            <person name="Yoshida H."/>
            <person name="Kawahara R."/>
        </authorList>
    </citation>
    <scope>NUCLEOTIDE SEQUENCE</scope>
    <source>
        <strain evidence="1">OIPH-N260</strain>
    </source>
</reference>
<proteinExistence type="predicted"/>